<gene>
    <name evidence="8" type="ORF">O6P43_029908</name>
</gene>
<evidence type="ECO:0000256" key="7">
    <source>
        <dbReference type="SAM" id="Phobius"/>
    </source>
</evidence>
<comment type="similarity">
    <text evidence="2">Belongs to the jagunal family.</text>
</comment>
<organism evidence="8 9">
    <name type="scientific">Quillaja saponaria</name>
    <name type="common">Soap bark tree</name>
    <dbReference type="NCBI Taxonomy" id="32244"/>
    <lineage>
        <taxon>Eukaryota</taxon>
        <taxon>Viridiplantae</taxon>
        <taxon>Streptophyta</taxon>
        <taxon>Embryophyta</taxon>
        <taxon>Tracheophyta</taxon>
        <taxon>Spermatophyta</taxon>
        <taxon>Magnoliopsida</taxon>
        <taxon>eudicotyledons</taxon>
        <taxon>Gunneridae</taxon>
        <taxon>Pentapetalae</taxon>
        <taxon>rosids</taxon>
        <taxon>fabids</taxon>
        <taxon>Fabales</taxon>
        <taxon>Quillajaceae</taxon>
        <taxon>Quillaja</taxon>
    </lineage>
</organism>
<sequence length="180" mass="19850">MQQRKSTSARPSGTDGSDYSYRMVVDSRYQQVANGKGLLSVLFPIQAIFLLIVGATVVFPRLEEKDSYKLAGSFVGIGIVSLIIGELGRRRSRGSFLRVYMVASSIAMLLSNASLAKRYSLLEVFLDLFYQKTKQFVTLESTGLLTVILVCIFGSWVIQIIIIKTVISLVGNMSPPKRAS</sequence>
<keyword evidence="6 7" id="KW-0472">Membrane</keyword>
<dbReference type="AlphaFoldDB" id="A0AAD7PBL2"/>
<dbReference type="GO" id="GO:0005789">
    <property type="term" value="C:endoplasmic reticulum membrane"/>
    <property type="evidence" value="ECO:0007669"/>
    <property type="project" value="UniProtKB-SubCell"/>
</dbReference>
<evidence type="ECO:0000256" key="1">
    <source>
        <dbReference type="ARBA" id="ARBA00004477"/>
    </source>
</evidence>
<feature type="transmembrane region" description="Helical" evidence="7">
    <location>
        <begin position="38"/>
        <end position="62"/>
    </location>
</feature>
<evidence type="ECO:0000256" key="4">
    <source>
        <dbReference type="ARBA" id="ARBA00022824"/>
    </source>
</evidence>
<dbReference type="KEGG" id="qsa:O6P43_029908"/>
<keyword evidence="3 7" id="KW-0812">Transmembrane</keyword>
<feature type="transmembrane region" description="Helical" evidence="7">
    <location>
        <begin position="97"/>
        <end position="116"/>
    </location>
</feature>
<evidence type="ECO:0000313" key="9">
    <source>
        <dbReference type="Proteomes" id="UP001163823"/>
    </source>
</evidence>
<dbReference type="PANTHER" id="PTHR20955:SF1">
    <property type="entry name" value="PROTEIN JAGUNAL HOMOLOG 1"/>
    <property type="match status" value="1"/>
</dbReference>
<keyword evidence="4" id="KW-0256">Endoplasmic reticulum</keyword>
<feature type="transmembrane region" description="Helical" evidence="7">
    <location>
        <begin position="144"/>
        <end position="170"/>
    </location>
</feature>
<accession>A0AAD7PBL2</accession>
<dbReference type="EMBL" id="JARAOO010000012">
    <property type="protein sequence ID" value="KAJ7949589.1"/>
    <property type="molecule type" value="Genomic_DNA"/>
</dbReference>
<dbReference type="Proteomes" id="UP001163823">
    <property type="component" value="Chromosome 12"/>
</dbReference>
<protein>
    <submittedName>
        <fullName evidence="8">Protein jagunal-like 1-like</fullName>
    </submittedName>
</protein>
<evidence type="ECO:0000256" key="5">
    <source>
        <dbReference type="ARBA" id="ARBA00022989"/>
    </source>
</evidence>
<feature type="transmembrane region" description="Helical" evidence="7">
    <location>
        <begin position="68"/>
        <end position="85"/>
    </location>
</feature>
<dbReference type="EMBL" id="JARAOO010000012">
    <property type="protein sequence ID" value="KAJ7949590.1"/>
    <property type="molecule type" value="Genomic_DNA"/>
</dbReference>
<dbReference type="InterPro" id="IPR009787">
    <property type="entry name" value="Jagunal"/>
</dbReference>
<evidence type="ECO:0000256" key="2">
    <source>
        <dbReference type="ARBA" id="ARBA00008462"/>
    </source>
</evidence>
<keyword evidence="9" id="KW-1185">Reference proteome</keyword>
<evidence type="ECO:0000256" key="3">
    <source>
        <dbReference type="ARBA" id="ARBA00022692"/>
    </source>
</evidence>
<reference evidence="8" key="1">
    <citation type="journal article" date="2023" name="Science">
        <title>Elucidation of the pathway for biosynthesis of saponin adjuvants from the soapbark tree.</title>
        <authorList>
            <person name="Reed J."/>
            <person name="Orme A."/>
            <person name="El-Demerdash A."/>
            <person name="Owen C."/>
            <person name="Martin L.B.B."/>
            <person name="Misra R.C."/>
            <person name="Kikuchi S."/>
            <person name="Rejzek M."/>
            <person name="Martin A.C."/>
            <person name="Harkess A."/>
            <person name="Leebens-Mack J."/>
            <person name="Louveau T."/>
            <person name="Stephenson M.J."/>
            <person name="Osbourn A."/>
        </authorList>
    </citation>
    <scope>NUCLEOTIDE SEQUENCE</scope>
    <source>
        <strain evidence="8">S10</strain>
    </source>
</reference>
<evidence type="ECO:0000256" key="6">
    <source>
        <dbReference type="ARBA" id="ARBA00023136"/>
    </source>
</evidence>
<dbReference type="GO" id="GO:0007029">
    <property type="term" value="P:endoplasmic reticulum organization"/>
    <property type="evidence" value="ECO:0007669"/>
    <property type="project" value="InterPro"/>
</dbReference>
<proteinExistence type="inferred from homology"/>
<dbReference type="GO" id="GO:0016192">
    <property type="term" value="P:vesicle-mediated transport"/>
    <property type="evidence" value="ECO:0007669"/>
    <property type="project" value="TreeGrafter"/>
</dbReference>
<dbReference type="Pfam" id="PF07086">
    <property type="entry name" value="Jagunal"/>
    <property type="match status" value="1"/>
</dbReference>
<comment type="caution">
    <text evidence="8">The sequence shown here is derived from an EMBL/GenBank/DDBJ whole genome shotgun (WGS) entry which is preliminary data.</text>
</comment>
<evidence type="ECO:0000313" key="8">
    <source>
        <dbReference type="EMBL" id="KAJ7949588.1"/>
    </source>
</evidence>
<keyword evidence="5 7" id="KW-1133">Transmembrane helix</keyword>
<dbReference type="EMBL" id="JARAOO010000012">
    <property type="protein sequence ID" value="KAJ7949588.1"/>
    <property type="molecule type" value="Genomic_DNA"/>
</dbReference>
<comment type="subcellular location">
    <subcellularLocation>
        <location evidence="1">Endoplasmic reticulum membrane</location>
        <topology evidence="1">Multi-pass membrane protein</topology>
    </subcellularLocation>
</comment>
<dbReference type="PANTHER" id="PTHR20955">
    <property type="entry name" value="PROTEIN JAGUNAL HOMOLOG 1"/>
    <property type="match status" value="1"/>
</dbReference>
<name>A0AAD7PBL2_QUISA</name>